<evidence type="ECO:0000313" key="1">
    <source>
        <dbReference type="EMBL" id="TQV85218.1"/>
    </source>
</evidence>
<dbReference type="AlphaFoldDB" id="A0A545U6W7"/>
<organism evidence="1 2">
    <name type="scientific">Exilibacterium tricleocarpae</name>
    <dbReference type="NCBI Taxonomy" id="2591008"/>
    <lineage>
        <taxon>Bacteria</taxon>
        <taxon>Pseudomonadati</taxon>
        <taxon>Pseudomonadota</taxon>
        <taxon>Gammaproteobacteria</taxon>
        <taxon>Cellvibrionales</taxon>
        <taxon>Cellvibrionaceae</taxon>
        <taxon>Exilibacterium</taxon>
    </lineage>
</organism>
<dbReference type="Proteomes" id="UP000319732">
    <property type="component" value="Unassembled WGS sequence"/>
</dbReference>
<keyword evidence="2" id="KW-1185">Reference proteome</keyword>
<reference evidence="1 2" key="1">
    <citation type="submission" date="2019-06" db="EMBL/GenBank/DDBJ databases">
        <title>Whole genome sequence for Cellvibrionaceae sp. R142.</title>
        <authorList>
            <person name="Wang G."/>
        </authorList>
    </citation>
    <scope>NUCLEOTIDE SEQUENCE [LARGE SCALE GENOMIC DNA]</scope>
    <source>
        <strain evidence="1 2">R142</strain>
    </source>
</reference>
<sequence>MASAAQKLPDCSNRRLLVYARIDKTAWGTLIIEAEKRGRFTEQDKMRAITMWPLDDDFTAAVVSDDITTATALIIKIENDLTANWQSHTGRKL</sequence>
<dbReference type="RefSeq" id="WP_142902766.1">
    <property type="nucleotide sequence ID" value="NZ_ML660088.1"/>
</dbReference>
<gene>
    <name evidence="1" type="ORF">FKG94_03240</name>
</gene>
<evidence type="ECO:0000313" key="2">
    <source>
        <dbReference type="Proteomes" id="UP000319732"/>
    </source>
</evidence>
<comment type="caution">
    <text evidence="1">The sequence shown here is derived from an EMBL/GenBank/DDBJ whole genome shotgun (WGS) entry which is preliminary data.</text>
</comment>
<protein>
    <submittedName>
        <fullName evidence="1">Uncharacterized protein</fullName>
    </submittedName>
</protein>
<name>A0A545U6W7_9GAMM</name>
<proteinExistence type="predicted"/>
<accession>A0A545U6W7</accession>
<dbReference type="EMBL" id="VHSG01000004">
    <property type="protein sequence ID" value="TQV85218.1"/>
    <property type="molecule type" value="Genomic_DNA"/>
</dbReference>